<proteinExistence type="predicted"/>
<name>A0A2P2P538_RHIMU</name>
<feature type="chain" id="PRO_5015191712" evidence="1">
    <location>
        <begin position="20"/>
        <end position="41"/>
    </location>
</feature>
<evidence type="ECO:0000313" key="2">
    <source>
        <dbReference type="EMBL" id="MBX49875.1"/>
    </source>
</evidence>
<dbReference type="EMBL" id="GGEC01069391">
    <property type="protein sequence ID" value="MBX49875.1"/>
    <property type="molecule type" value="Transcribed_RNA"/>
</dbReference>
<accession>A0A2P2P538</accession>
<sequence length="41" mass="4614">MLFASFLLLLICSLHSSNCKGKMLLGQNPSCSPYKKRNKIK</sequence>
<evidence type="ECO:0000256" key="1">
    <source>
        <dbReference type="SAM" id="SignalP"/>
    </source>
</evidence>
<keyword evidence="1" id="KW-0732">Signal</keyword>
<reference evidence="2" key="1">
    <citation type="submission" date="2018-02" db="EMBL/GenBank/DDBJ databases">
        <title>Rhizophora mucronata_Transcriptome.</title>
        <authorList>
            <person name="Meera S.P."/>
            <person name="Sreeshan A."/>
            <person name="Augustine A."/>
        </authorList>
    </citation>
    <scope>NUCLEOTIDE SEQUENCE</scope>
    <source>
        <tissue evidence="2">Leaf</tissue>
    </source>
</reference>
<dbReference type="AlphaFoldDB" id="A0A2P2P538"/>
<organism evidence="2">
    <name type="scientific">Rhizophora mucronata</name>
    <name type="common">Asiatic mangrove</name>
    <dbReference type="NCBI Taxonomy" id="61149"/>
    <lineage>
        <taxon>Eukaryota</taxon>
        <taxon>Viridiplantae</taxon>
        <taxon>Streptophyta</taxon>
        <taxon>Embryophyta</taxon>
        <taxon>Tracheophyta</taxon>
        <taxon>Spermatophyta</taxon>
        <taxon>Magnoliopsida</taxon>
        <taxon>eudicotyledons</taxon>
        <taxon>Gunneridae</taxon>
        <taxon>Pentapetalae</taxon>
        <taxon>rosids</taxon>
        <taxon>fabids</taxon>
        <taxon>Malpighiales</taxon>
        <taxon>Rhizophoraceae</taxon>
        <taxon>Rhizophora</taxon>
    </lineage>
</organism>
<protein>
    <submittedName>
        <fullName evidence="2">Uncharacterized protein</fullName>
    </submittedName>
</protein>
<feature type="signal peptide" evidence="1">
    <location>
        <begin position="1"/>
        <end position="19"/>
    </location>
</feature>